<reference evidence="1 2" key="1">
    <citation type="journal article" date="2017" name="Int. J. Syst. Evol. Microbiol.">
        <title>Pseudokineococcus basanitobsidens sp. nov., isolated from volcanic rock.</title>
        <authorList>
            <person name="Lee D.W."/>
            <person name="Park M.Y."/>
            <person name="Kim J.J."/>
            <person name="Kim B.S."/>
        </authorList>
    </citation>
    <scope>NUCLEOTIDE SEQUENCE [LARGE SCALE GENOMIC DNA]</scope>
    <source>
        <strain evidence="1 2">DSM 103726</strain>
    </source>
</reference>
<sequence length="45" mass="5410">MTTACGRRIRYATLVSRERPRRLTLLLDRYGLPVVYYRRLLRGKV</sequence>
<organism evidence="1 2">
    <name type="scientific">Pseudokineococcus basanitobsidens</name>
    <dbReference type="NCBI Taxonomy" id="1926649"/>
    <lineage>
        <taxon>Bacteria</taxon>
        <taxon>Bacillati</taxon>
        <taxon>Actinomycetota</taxon>
        <taxon>Actinomycetes</taxon>
        <taxon>Kineosporiales</taxon>
        <taxon>Kineosporiaceae</taxon>
        <taxon>Pseudokineococcus</taxon>
    </lineage>
</organism>
<gene>
    <name evidence="1" type="ORF">WDZ17_01045</name>
</gene>
<evidence type="ECO:0000313" key="2">
    <source>
        <dbReference type="Proteomes" id="UP001387100"/>
    </source>
</evidence>
<dbReference type="Proteomes" id="UP001387100">
    <property type="component" value="Unassembled WGS sequence"/>
</dbReference>
<accession>A0ABU8RFP3</accession>
<proteinExistence type="predicted"/>
<name>A0ABU8RFP3_9ACTN</name>
<keyword evidence="2" id="KW-1185">Reference proteome</keyword>
<evidence type="ECO:0000313" key="1">
    <source>
        <dbReference type="EMBL" id="MEJ5943880.1"/>
    </source>
</evidence>
<protein>
    <submittedName>
        <fullName evidence="1">Uncharacterized protein</fullName>
    </submittedName>
</protein>
<comment type="caution">
    <text evidence="1">The sequence shown here is derived from an EMBL/GenBank/DDBJ whole genome shotgun (WGS) entry which is preliminary data.</text>
</comment>
<dbReference type="EMBL" id="JBBIAA010000001">
    <property type="protein sequence ID" value="MEJ5943880.1"/>
    <property type="molecule type" value="Genomic_DNA"/>
</dbReference>
<dbReference type="RefSeq" id="WP_339573271.1">
    <property type="nucleotide sequence ID" value="NZ_JBBIAA010000001.1"/>
</dbReference>